<feature type="domain" description="Mammalian cell entry C-terminal" evidence="2">
    <location>
        <begin position="113"/>
        <end position="300"/>
    </location>
</feature>
<evidence type="ECO:0000313" key="4">
    <source>
        <dbReference type="Proteomes" id="UP001240447"/>
    </source>
</evidence>
<reference evidence="3 4" key="1">
    <citation type="submission" date="2023-07" db="EMBL/GenBank/DDBJ databases">
        <title>Sequencing the genomes of 1000 actinobacteria strains.</title>
        <authorList>
            <person name="Klenk H.-P."/>
        </authorList>
    </citation>
    <scope>NUCLEOTIDE SEQUENCE [LARGE SCALE GENOMIC DNA]</scope>
    <source>
        <strain evidence="3 4">GD13</strain>
    </source>
</reference>
<name>A0ABT9NPL3_9ACTN</name>
<sequence length="363" mass="38541">MTGRRVTFVGAALVVVLLAVTGVVLGLRGGTAIEVTADFEDTTGLYVGNEVTYLGVAVGEVVEVEPRGTSMRVHLRLEPGTRVPAEAGAEILQSALVTDRYVELGPAYTGGATLVSGDHVPADRTRSPATIDEIGETIDGLVRALATTGRDGADLGDLLAATAQTLEGTGDKLRTALVAGEDAVATVTDNGDDLRGLVADLAAVVDLLADRDRRIRRFVRATGQASGVLAEQRHEATRALRALTRLTGEVGDFLRDNSDVVSEDLRRALRVTRTVAEHEGSLEEAFDVMPTLAQNYARAYDWDLGRLRVQFSFAVGPFSAMFRSHFCKAYGLPMCQALLRPDGTGLLDPLLDGLFGALPGEIP</sequence>
<dbReference type="PANTHER" id="PTHR33371:SF4">
    <property type="entry name" value="INTERMEMBRANE PHOSPHOLIPID TRANSPORT SYSTEM BINDING PROTEIN MLAD"/>
    <property type="match status" value="1"/>
</dbReference>
<dbReference type="Proteomes" id="UP001240447">
    <property type="component" value="Unassembled WGS sequence"/>
</dbReference>
<feature type="domain" description="Mce/MlaD" evidence="1">
    <location>
        <begin position="33"/>
        <end position="106"/>
    </location>
</feature>
<evidence type="ECO:0000259" key="1">
    <source>
        <dbReference type="Pfam" id="PF02470"/>
    </source>
</evidence>
<gene>
    <name evidence="3" type="ORF">J2S59_002163</name>
</gene>
<protein>
    <submittedName>
        <fullName evidence="3">Phospholipid/cholesterol/gamma-HCH transport system substrate-binding protein</fullName>
    </submittedName>
</protein>
<proteinExistence type="predicted"/>
<dbReference type="EMBL" id="JAUSQM010000001">
    <property type="protein sequence ID" value="MDP9822354.1"/>
    <property type="molecule type" value="Genomic_DNA"/>
</dbReference>
<dbReference type="NCBIfam" id="TIGR00996">
    <property type="entry name" value="Mtu_fam_mce"/>
    <property type="match status" value="1"/>
</dbReference>
<evidence type="ECO:0000313" key="3">
    <source>
        <dbReference type="EMBL" id="MDP9822354.1"/>
    </source>
</evidence>
<organism evidence="3 4">
    <name type="scientific">Nocardioides massiliensis</name>
    <dbReference type="NCBI Taxonomy" id="1325935"/>
    <lineage>
        <taxon>Bacteria</taxon>
        <taxon>Bacillati</taxon>
        <taxon>Actinomycetota</taxon>
        <taxon>Actinomycetes</taxon>
        <taxon>Propionibacteriales</taxon>
        <taxon>Nocardioidaceae</taxon>
        <taxon>Nocardioides</taxon>
    </lineage>
</organism>
<evidence type="ECO:0000259" key="2">
    <source>
        <dbReference type="Pfam" id="PF11887"/>
    </source>
</evidence>
<keyword evidence="4" id="KW-1185">Reference proteome</keyword>
<dbReference type="RefSeq" id="WP_068120029.1">
    <property type="nucleotide sequence ID" value="NZ_CCXJ01000230.1"/>
</dbReference>
<dbReference type="InterPro" id="IPR024516">
    <property type="entry name" value="Mce_C"/>
</dbReference>
<dbReference type="InterPro" id="IPR005693">
    <property type="entry name" value="Mce"/>
</dbReference>
<dbReference type="InterPro" id="IPR052336">
    <property type="entry name" value="MlaD_Phospholipid_Transporter"/>
</dbReference>
<dbReference type="Pfam" id="PF02470">
    <property type="entry name" value="MlaD"/>
    <property type="match status" value="1"/>
</dbReference>
<dbReference type="InterPro" id="IPR003399">
    <property type="entry name" value="Mce/MlaD"/>
</dbReference>
<accession>A0ABT9NPL3</accession>
<dbReference type="PANTHER" id="PTHR33371">
    <property type="entry name" value="INTERMEMBRANE PHOSPHOLIPID TRANSPORT SYSTEM BINDING PROTEIN MLAD-RELATED"/>
    <property type="match status" value="1"/>
</dbReference>
<comment type="caution">
    <text evidence="3">The sequence shown here is derived from an EMBL/GenBank/DDBJ whole genome shotgun (WGS) entry which is preliminary data.</text>
</comment>
<dbReference type="Pfam" id="PF11887">
    <property type="entry name" value="Mce4_CUP1"/>
    <property type="match status" value="1"/>
</dbReference>